<accession>A0ABW0ZWV5</accession>
<name>A0ABW0ZWV5_9ACTN</name>
<gene>
    <name evidence="1" type="ORF">ACFPZN_19405</name>
</gene>
<keyword evidence="2" id="KW-1185">Reference proteome</keyword>
<comment type="caution">
    <text evidence="1">The sequence shown here is derived from an EMBL/GenBank/DDBJ whole genome shotgun (WGS) entry which is preliminary data.</text>
</comment>
<reference evidence="2" key="1">
    <citation type="journal article" date="2019" name="Int. J. Syst. Evol. Microbiol.">
        <title>The Global Catalogue of Microorganisms (GCM) 10K type strain sequencing project: providing services to taxonomists for standard genome sequencing and annotation.</title>
        <authorList>
            <consortium name="The Broad Institute Genomics Platform"/>
            <consortium name="The Broad Institute Genome Sequencing Center for Infectious Disease"/>
            <person name="Wu L."/>
            <person name="Ma J."/>
        </authorList>
    </citation>
    <scope>NUCLEOTIDE SEQUENCE [LARGE SCALE GENOMIC DNA]</scope>
    <source>
        <strain evidence="2">KCTC 42087</strain>
    </source>
</reference>
<evidence type="ECO:0000313" key="2">
    <source>
        <dbReference type="Proteomes" id="UP001596074"/>
    </source>
</evidence>
<evidence type="ECO:0008006" key="3">
    <source>
        <dbReference type="Google" id="ProtNLM"/>
    </source>
</evidence>
<protein>
    <recommendedName>
        <fullName evidence="3">DUF559 domain-containing protein</fullName>
    </recommendedName>
</protein>
<organism evidence="1 2">
    <name type="scientific">Actinomadura rugatobispora</name>
    <dbReference type="NCBI Taxonomy" id="1994"/>
    <lineage>
        <taxon>Bacteria</taxon>
        <taxon>Bacillati</taxon>
        <taxon>Actinomycetota</taxon>
        <taxon>Actinomycetes</taxon>
        <taxon>Streptosporangiales</taxon>
        <taxon>Thermomonosporaceae</taxon>
        <taxon>Actinomadura</taxon>
    </lineage>
</organism>
<proteinExistence type="predicted"/>
<evidence type="ECO:0000313" key="1">
    <source>
        <dbReference type="EMBL" id="MFC5747799.1"/>
    </source>
</evidence>
<sequence length="282" mass="31392">MTTTNLSWRFAGTTVGPLDHDQATSTAARAALIGRLRPPKVVARRTAAWIWGLDVLPPGPPEPDREIDMTSGEDLPPSHIVEEAGVRLTSVSRTALDCARWLPRLEAIAALDQFLRAGVEPATLKRMAQDLKGLPHSSRLCEMLRLGDPGAASPGESWTRFVLVDTGFPRPQTQIPVMGPRGDPFYIDLGYEEFRVGMEYDGEPHHIGPRARARDEGRRRWLARQKGWEIIPVTRDFLPRPGPYLEALLTALLHRGWNPNDKTMDRIADRLARLHRGLGSNG</sequence>
<dbReference type="RefSeq" id="WP_378283419.1">
    <property type="nucleotide sequence ID" value="NZ_JBHSON010000025.1"/>
</dbReference>
<dbReference type="Proteomes" id="UP001596074">
    <property type="component" value="Unassembled WGS sequence"/>
</dbReference>
<dbReference type="EMBL" id="JBHSON010000025">
    <property type="protein sequence ID" value="MFC5747799.1"/>
    <property type="molecule type" value="Genomic_DNA"/>
</dbReference>